<dbReference type="SMART" id="SM00671">
    <property type="entry name" value="SEL1"/>
    <property type="match status" value="4"/>
</dbReference>
<gene>
    <name evidence="4" type="ORF">LCGC14_0394800</name>
</gene>
<dbReference type="Gene3D" id="1.25.40.10">
    <property type="entry name" value="Tetratricopeptide repeat domain"/>
    <property type="match status" value="1"/>
</dbReference>
<feature type="domain" description="Peptidoglycan binding-like" evidence="3">
    <location>
        <begin position="1191"/>
        <end position="1244"/>
    </location>
</feature>
<dbReference type="SUPFAM" id="SSF81901">
    <property type="entry name" value="HCP-like"/>
    <property type="match status" value="1"/>
</dbReference>
<feature type="compositionally biased region" description="Low complexity" evidence="2">
    <location>
        <begin position="916"/>
        <end position="938"/>
    </location>
</feature>
<name>A0A0F9TGJ7_9ZZZZ</name>
<feature type="region of interest" description="Disordered" evidence="2">
    <location>
        <begin position="687"/>
        <end position="707"/>
    </location>
</feature>
<feature type="region of interest" description="Disordered" evidence="2">
    <location>
        <begin position="1"/>
        <end position="113"/>
    </location>
</feature>
<dbReference type="PANTHER" id="PTHR11102">
    <property type="entry name" value="SEL-1-LIKE PROTEIN"/>
    <property type="match status" value="1"/>
</dbReference>
<organism evidence="4">
    <name type="scientific">marine sediment metagenome</name>
    <dbReference type="NCBI Taxonomy" id="412755"/>
    <lineage>
        <taxon>unclassified sequences</taxon>
        <taxon>metagenomes</taxon>
        <taxon>ecological metagenomes</taxon>
    </lineage>
</organism>
<comment type="caution">
    <text evidence="4">The sequence shown here is derived from an EMBL/GenBank/DDBJ whole genome shotgun (WGS) entry which is preliminary data.</text>
</comment>
<dbReference type="Pfam" id="PF01471">
    <property type="entry name" value="PG_binding_1"/>
    <property type="match status" value="1"/>
</dbReference>
<reference evidence="4" key="1">
    <citation type="journal article" date="2015" name="Nature">
        <title>Complex archaea that bridge the gap between prokaryotes and eukaryotes.</title>
        <authorList>
            <person name="Spang A."/>
            <person name="Saw J.H."/>
            <person name="Jorgensen S.L."/>
            <person name="Zaremba-Niedzwiedzka K."/>
            <person name="Martijn J."/>
            <person name="Lind A.E."/>
            <person name="van Eijk R."/>
            <person name="Schleper C."/>
            <person name="Guy L."/>
            <person name="Ettema T.J."/>
        </authorList>
    </citation>
    <scope>NUCLEOTIDE SEQUENCE</scope>
</reference>
<evidence type="ECO:0000256" key="2">
    <source>
        <dbReference type="SAM" id="MobiDB-lite"/>
    </source>
</evidence>
<evidence type="ECO:0000259" key="3">
    <source>
        <dbReference type="Pfam" id="PF01471"/>
    </source>
</evidence>
<accession>A0A0F9TGJ7</accession>
<dbReference type="SUPFAM" id="SSF47090">
    <property type="entry name" value="PGBD-like"/>
    <property type="match status" value="1"/>
</dbReference>
<dbReference type="InterPro" id="IPR006597">
    <property type="entry name" value="Sel1-like"/>
</dbReference>
<dbReference type="InterPro" id="IPR011990">
    <property type="entry name" value="TPR-like_helical_dom_sf"/>
</dbReference>
<dbReference type="InterPro" id="IPR036366">
    <property type="entry name" value="PGBDSf"/>
</dbReference>
<evidence type="ECO:0000256" key="1">
    <source>
        <dbReference type="SAM" id="Coils"/>
    </source>
</evidence>
<dbReference type="Gene3D" id="1.10.101.10">
    <property type="entry name" value="PGBD-like superfamily/PGBD"/>
    <property type="match status" value="1"/>
</dbReference>
<proteinExistence type="predicted"/>
<dbReference type="InterPro" id="IPR050767">
    <property type="entry name" value="Sel1_AlgK"/>
</dbReference>
<sequence>MADHTRQGNGRKPEEASSLDALSRTLEELEQRLSRVTAAKQERERPGGKTPVRGPAEAGALTKAARPTFSDAVSQIVMRQKMLEREPGEPEAGPAPQRSSAEGHGVSKGDDAGSAAMADLAQQLERLRAELRDDMTQSLQPRFDDMRAAFDDLRKMIAERASADRIDAEISKVDNGLTRMVDSGVDHETVRSLREELEAIRGLVGDTAREESVQSVSRRWDMFETKLAGQSEDDSKARHELKDELERLRTSLGSLASEEQVKAVERRWDEFEDRYLAAPAAGEGAGLSDLLKTEMNNLREKLETLASEKSMRAVEERWGALEDRFASREIEGKIEAMGERMEQLEAALAKLPETLAIGPLEKRVHTLAVGIETLAKRQQDELDLDHFALLDERLDEISRAIMAAANRTPTIDMSPVERIEARLQSLTARVDELAEDGDSAVLSDRIGELADRIEALSSDNAAQELAERIERFSLQLETLVSAGDGDPVKTLALETRLQSLAERLEEVSAPRVDEEMVKALETQIARLSQQIGENGMPAAIADPELDQRLADIERRLDEHREDIIISARAAADEAVRQMIESGDLRQSEHVARLSDDLRALEALSRDSGAQSEDFFRTVHSTLLKLVERIDQIESEITGKGRARRDEPVVFGNPPAGPTDAAATSAMAAEASGLRAVLARTLKGRKSAIASGTADPAARPPRRGDDPELMLFDADVETREQATSHSAMEAPSLDAADIFDTPEANRPLAIGSGTPDITALLERVRAQQAGRSKDGGPDGKADFIAAARRAAMAAAAEAESLDGPEPHTAAGKVSLTDMISRRRKPILLAIGAVLLALMALPLGQALTSIPDSDDESGPSIIAGKPSSPTGKPAASVAPTADMSSDDARAKQASGVATPSTMPDGLVLPTATLPASQAENSEPAGPAGAGEARAPAAGDAMQDSLVSRSLEAQAGTAPAAGAAIPSMPETIGNEALASAARDGDPKALFEVGLRLMEGRKAEPDAKAAARWFMASAERDFAPAQYSLGTLFEKGNGVTRDTSLARDWYVKAANQGNVRAMHNLAVLYATGVDGKSDPKLAARWFENAAEFGMTDSQYNLGILYARGAGVEVDFIESFKWFSIVAAAGDEDAGRKRDEIKKSLTPEQSKLAEAKVAAFKPKPRDETVNTVEMPKEWTDKENDPIQTSSIDMTRAVRNIQAILIKLGYEPGAPDGIAGAQTTEAIKSFQKEAGLQPSGDINEALIRALLARKDG</sequence>
<feature type="compositionally biased region" description="Basic and acidic residues" evidence="2">
    <location>
        <begin position="1"/>
        <end position="15"/>
    </location>
</feature>
<dbReference type="InterPro" id="IPR002477">
    <property type="entry name" value="Peptidoglycan-bd-like"/>
</dbReference>
<dbReference type="EMBL" id="LAZR01000333">
    <property type="protein sequence ID" value="KKN74027.1"/>
    <property type="molecule type" value="Genomic_DNA"/>
</dbReference>
<feature type="region of interest" description="Disordered" evidence="2">
    <location>
        <begin position="637"/>
        <end position="660"/>
    </location>
</feature>
<dbReference type="PANTHER" id="PTHR11102:SF160">
    <property type="entry name" value="ERAD-ASSOCIATED E3 UBIQUITIN-PROTEIN LIGASE COMPONENT HRD3"/>
    <property type="match status" value="1"/>
</dbReference>
<feature type="region of interest" description="Disordered" evidence="2">
    <location>
        <begin position="849"/>
        <end position="941"/>
    </location>
</feature>
<evidence type="ECO:0000313" key="4">
    <source>
        <dbReference type="EMBL" id="KKN74027.1"/>
    </source>
</evidence>
<keyword evidence="1" id="KW-0175">Coiled coil</keyword>
<feature type="coiled-coil region" evidence="1">
    <location>
        <begin position="288"/>
        <end position="347"/>
    </location>
</feature>
<dbReference type="InterPro" id="IPR036365">
    <property type="entry name" value="PGBD-like_sf"/>
</dbReference>
<dbReference type="Pfam" id="PF08238">
    <property type="entry name" value="Sel1"/>
    <property type="match status" value="4"/>
</dbReference>
<protein>
    <recommendedName>
        <fullName evidence="3">Peptidoglycan binding-like domain-containing protein</fullName>
    </recommendedName>
</protein>
<dbReference type="AlphaFoldDB" id="A0A0F9TGJ7"/>
<dbReference type="Gene3D" id="1.20.1270.70">
    <property type="entry name" value="Designed single chain three-helix bundle"/>
    <property type="match status" value="2"/>
</dbReference>